<evidence type="ECO:0000313" key="2">
    <source>
        <dbReference type="Proteomes" id="UP000031975"/>
    </source>
</evidence>
<reference evidence="1 2" key="1">
    <citation type="submission" date="2015-01" db="EMBL/GenBank/DDBJ databases">
        <title>Draft Genome Sequence of Mycoplasma capricolum subsp. capricolum str. GM508D.</title>
        <authorList>
            <person name="Calcutt M.J."/>
            <person name="Foecking M.F."/>
        </authorList>
    </citation>
    <scope>NUCLEOTIDE SEQUENCE [LARGE SCALE GENOMIC DNA]</scope>
    <source>
        <strain evidence="1 2">GM508D</strain>
    </source>
</reference>
<comment type="caution">
    <text evidence="1">The sequence shown here is derived from an EMBL/GenBank/DDBJ whole genome shotgun (WGS) entry which is preliminary data.</text>
</comment>
<dbReference type="RefSeq" id="WP_041159693.1">
    <property type="nucleotide sequence ID" value="NZ_CP101903.1"/>
</dbReference>
<dbReference type="Proteomes" id="UP000031975">
    <property type="component" value="Unassembled WGS sequence"/>
</dbReference>
<protein>
    <submittedName>
        <fullName evidence="1">Uncharacterized protein</fullName>
    </submittedName>
</protein>
<gene>
    <name evidence="1" type="ORF">MCGM508_01650</name>
</gene>
<evidence type="ECO:0000313" key="1">
    <source>
        <dbReference type="EMBL" id="KIM13780.1"/>
    </source>
</evidence>
<proteinExistence type="predicted"/>
<organism evidence="1 2">
    <name type="scientific">Mycoplasma capricolum subsp. capricolum</name>
    <dbReference type="NCBI Taxonomy" id="40479"/>
    <lineage>
        <taxon>Bacteria</taxon>
        <taxon>Bacillati</taxon>
        <taxon>Mycoplasmatota</taxon>
        <taxon>Mollicutes</taxon>
        <taxon>Mycoplasmataceae</taxon>
        <taxon>Mycoplasma</taxon>
    </lineage>
</organism>
<dbReference type="EMBL" id="JXQB01000001">
    <property type="protein sequence ID" value="KIM13780.1"/>
    <property type="molecule type" value="Genomic_DNA"/>
</dbReference>
<sequence>MDKYITVVSLENITEFVLVNNPPSFRELVEWYINNGVPEQLEILSKNVAYFTEIIKNPPTNWIDNPLINSIQDNPEDWTAK</sequence>
<name>A0A0C2ZLI6_MYCCA</name>
<dbReference type="AlphaFoldDB" id="A0A0C2ZLI6"/>
<accession>A0A0C2ZLI6</accession>